<keyword evidence="3" id="KW-0378">Hydrolase</keyword>
<feature type="region of interest" description="Disordered" evidence="5">
    <location>
        <begin position="53"/>
        <end position="75"/>
    </location>
</feature>
<dbReference type="InterPro" id="IPR030385">
    <property type="entry name" value="G_IRG_dom"/>
</dbReference>
<evidence type="ECO:0000256" key="4">
    <source>
        <dbReference type="ARBA" id="ARBA00023134"/>
    </source>
</evidence>
<gene>
    <name evidence="7" type="ORF">MGAL_10B073373</name>
</gene>
<proteinExistence type="inferred from homology"/>
<organism evidence="7 8">
    <name type="scientific">Mytilus galloprovincialis</name>
    <name type="common">Mediterranean mussel</name>
    <dbReference type="NCBI Taxonomy" id="29158"/>
    <lineage>
        <taxon>Eukaryota</taxon>
        <taxon>Metazoa</taxon>
        <taxon>Spiralia</taxon>
        <taxon>Lophotrochozoa</taxon>
        <taxon>Mollusca</taxon>
        <taxon>Bivalvia</taxon>
        <taxon>Autobranchia</taxon>
        <taxon>Pteriomorphia</taxon>
        <taxon>Mytilida</taxon>
        <taxon>Mytiloidea</taxon>
        <taxon>Mytilidae</taxon>
        <taxon>Mytilinae</taxon>
        <taxon>Mytilus</taxon>
    </lineage>
</organism>
<comment type="similarity">
    <text evidence="1">Belongs to the TRAFAC class dynamin-like GTPase superfamily. IRG family.</text>
</comment>
<keyword evidence="8" id="KW-1185">Reference proteome</keyword>
<evidence type="ECO:0000256" key="5">
    <source>
        <dbReference type="SAM" id="MobiDB-lite"/>
    </source>
</evidence>
<feature type="compositionally biased region" description="Basic and acidic residues" evidence="5">
    <location>
        <begin position="53"/>
        <end position="67"/>
    </location>
</feature>
<evidence type="ECO:0000313" key="8">
    <source>
        <dbReference type="Proteomes" id="UP000596742"/>
    </source>
</evidence>
<feature type="domain" description="IRG-type G" evidence="6">
    <location>
        <begin position="125"/>
        <end position="324"/>
    </location>
</feature>
<reference evidence="7" key="1">
    <citation type="submission" date="2018-11" db="EMBL/GenBank/DDBJ databases">
        <authorList>
            <person name="Alioto T."/>
            <person name="Alioto T."/>
        </authorList>
    </citation>
    <scope>NUCLEOTIDE SEQUENCE</scope>
</reference>
<evidence type="ECO:0000256" key="3">
    <source>
        <dbReference type="ARBA" id="ARBA00022801"/>
    </source>
</evidence>
<dbReference type="SUPFAM" id="SSF52540">
    <property type="entry name" value="P-loop containing nucleoside triphosphate hydrolases"/>
    <property type="match status" value="1"/>
</dbReference>
<dbReference type="Gene3D" id="3.40.50.300">
    <property type="entry name" value="P-loop containing nucleotide triphosphate hydrolases"/>
    <property type="match status" value="1"/>
</dbReference>
<dbReference type="AlphaFoldDB" id="A0A8B6H2E8"/>
<dbReference type="PROSITE" id="PS51716">
    <property type="entry name" value="G_IRG"/>
    <property type="match status" value="1"/>
</dbReference>
<dbReference type="EMBL" id="UYJE01009381">
    <property type="protein sequence ID" value="VDI72976.1"/>
    <property type="molecule type" value="Genomic_DNA"/>
</dbReference>
<dbReference type="InterPro" id="IPR051515">
    <property type="entry name" value="IRG"/>
</dbReference>
<evidence type="ECO:0000259" key="6">
    <source>
        <dbReference type="PROSITE" id="PS51716"/>
    </source>
</evidence>
<dbReference type="InterPro" id="IPR007743">
    <property type="entry name" value="Immunity-related_GTPase-like"/>
</dbReference>
<dbReference type="Pfam" id="PF05049">
    <property type="entry name" value="IIGP"/>
    <property type="match status" value="1"/>
</dbReference>
<dbReference type="GO" id="GO:0016787">
    <property type="term" value="F:hydrolase activity"/>
    <property type="evidence" value="ECO:0007669"/>
    <property type="project" value="UniProtKB-KW"/>
</dbReference>
<name>A0A8B6H2E8_MYTGA</name>
<evidence type="ECO:0000256" key="1">
    <source>
        <dbReference type="ARBA" id="ARBA00005429"/>
    </source>
</evidence>
<dbReference type="InterPro" id="IPR027417">
    <property type="entry name" value="P-loop_NTPase"/>
</dbReference>
<dbReference type="OrthoDB" id="6135243at2759"/>
<dbReference type="Proteomes" id="UP000596742">
    <property type="component" value="Unassembled WGS sequence"/>
</dbReference>
<dbReference type="GO" id="GO:0005525">
    <property type="term" value="F:GTP binding"/>
    <property type="evidence" value="ECO:0007669"/>
    <property type="project" value="UniProtKB-KW"/>
</dbReference>
<dbReference type="PANTHER" id="PTHR32341:SF10">
    <property type="entry name" value="INTERFERON-INDUCIBLE GTPASE 5"/>
    <property type="match status" value="1"/>
</dbReference>
<sequence length="397" mass="44799">MEQMKSNESTCLGTSDDKPCRNIITNDIRFCSNCGLKNSQYVSEEKPFTKIDGLKESSQRKDVKEQSEEISTTASEQGATAIVKANNSMSCNNDVDVDDILVKATISSLQDANDPDKQMMKLRNQRIKFAVTGRSAMGKSTFINLVRDVNHGDPGFADVDFGDCTSSQTEYKHPRNEHISFVDLPGFGTDTFTKKMFSDRYDLSVFDFCLVFIESVIMEDDVWIVKKLKAHGIPYCFIRSKIDVNISMAEHMGKKENEVVNEIRKKLQTKISKHDVLSGSLLDTAINMIMVKKEVKYYIEAFSLDKKYVEKIPGVKRRQASERNIETYVKSGLVSAARLGLTVLIGQIDTVIPIVGSAVASKATHVYVRYFLSKSLEEIKRDALTVYEFYTKNIQRD</sequence>
<keyword evidence="2" id="KW-0547">Nucleotide-binding</keyword>
<evidence type="ECO:0000256" key="2">
    <source>
        <dbReference type="ARBA" id="ARBA00022741"/>
    </source>
</evidence>
<accession>A0A8B6H2E8</accession>
<dbReference type="GO" id="GO:0016020">
    <property type="term" value="C:membrane"/>
    <property type="evidence" value="ECO:0007669"/>
    <property type="project" value="InterPro"/>
</dbReference>
<protein>
    <recommendedName>
        <fullName evidence="6">IRG-type G domain-containing protein</fullName>
    </recommendedName>
</protein>
<dbReference type="PANTHER" id="PTHR32341">
    <property type="entry name" value="INTERFERON-INDUCIBLE GTPASE"/>
    <property type="match status" value="1"/>
</dbReference>
<keyword evidence="4" id="KW-0342">GTP-binding</keyword>
<comment type="caution">
    <text evidence="7">The sequence shown here is derived from an EMBL/GenBank/DDBJ whole genome shotgun (WGS) entry which is preliminary data.</text>
</comment>
<evidence type="ECO:0000313" key="7">
    <source>
        <dbReference type="EMBL" id="VDI72976.1"/>
    </source>
</evidence>